<gene>
    <name evidence="2" type="ORF">RN001_007755</name>
</gene>
<dbReference type="Gene3D" id="3.90.320.10">
    <property type="match status" value="1"/>
</dbReference>
<dbReference type="GO" id="GO:0006281">
    <property type="term" value="P:DNA repair"/>
    <property type="evidence" value="ECO:0007669"/>
    <property type="project" value="UniProtKB-ARBA"/>
</dbReference>
<dbReference type="PANTHER" id="PTHR47526">
    <property type="entry name" value="ATP-DEPENDENT DNA HELICASE"/>
    <property type="match status" value="1"/>
</dbReference>
<dbReference type="InterPro" id="IPR011335">
    <property type="entry name" value="Restrct_endonuc-II-like"/>
</dbReference>
<evidence type="ECO:0000313" key="2">
    <source>
        <dbReference type="EMBL" id="KAK4879609.1"/>
    </source>
</evidence>
<accession>A0AAN7P974</accession>
<comment type="caution">
    <text evidence="2">The sequence shown here is derived from an EMBL/GenBank/DDBJ whole genome shotgun (WGS) entry which is preliminary data.</text>
</comment>
<dbReference type="InterPro" id="IPR011604">
    <property type="entry name" value="PDDEXK-like_dom_sf"/>
</dbReference>
<feature type="domain" description="YqaJ viral recombinase" evidence="1">
    <location>
        <begin position="316"/>
        <end position="473"/>
    </location>
</feature>
<dbReference type="SUPFAM" id="SSF52980">
    <property type="entry name" value="Restriction endonuclease-like"/>
    <property type="match status" value="1"/>
</dbReference>
<dbReference type="EMBL" id="JARPUR010000003">
    <property type="protein sequence ID" value="KAK4879609.1"/>
    <property type="molecule type" value="Genomic_DNA"/>
</dbReference>
<dbReference type="Proteomes" id="UP001353858">
    <property type="component" value="Unassembled WGS sequence"/>
</dbReference>
<evidence type="ECO:0000313" key="3">
    <source>
        <dbReference type="Proteomes" id="UP001353858"/>
    </source>
</evidence>
<dbReference type="PANTHER" id="PTHR47526:SF4">
    <property type="entry name" value="SWIM-TYPE DOMAIN-CONTAINING PROTEIN"/>
    <property type="match status" value="1"/>
</dbReference>
<reference evidence="3" key="1">
    <citation type="submission" date="2023-01" db="EMBL/GenBank/DDBJ databases">
        <title>Key to firefly adult light organ development and bioluminescence: homeobox transcription factors regulate luciferase expression and transportation to peroxisome.</title>
        <authorList>
            <person name="Fu X."/>
        </authorList>
    </citation>
    <scope>NUCLEOTIDE SEQUENCE [LARGE SCALE GENOMIC DNA]</scope>
</reference>
<dbReference type="Pfam" id="PF09588">
    <property type="entry name" value="YqaJ"/>
    <property type="match status" value="1"/>
</dbReference>
<keyword evidence="3" id="KW-1185">Reference proteome</keyword>
<proteinExistence type="predicted"/>
<sequence>MSNIHRSKYMLTLDKKHLNRYLHKIVCIDVDPYVIDHKDCSIDVKDYPKIMYGDIYNYLVHEISAFTYEEMKAYKSLEAYKQAACGWVKNVYTKKYYQKVVVLGQVFHSQRLNDKLVNCWIITESNGQILSSHCDCVAGLGESCTHVSAVFFFIDMSLRRFEGHEDTKSVTDVKAYWKAPSKIAGPSKLVDIDFTIPAKLYQSSCVNEDGPLYMRENEQPTIPYVSGDELHRVLRNLRATPRGCVLHLTTKPFSQEIATELKSKQTFKLSFLYRPEYEAETLENLQKIGNELDLSVPIDECRKIEKLTVKQAHSKEWFDYRTGRITASKFKGVCRTDIAKPSISLIKSICYPTLQQFKTLATRYGCNHEKLAYKDYSNDMALLHGNFGGSEVGLCLNPKYPYFGASPDALVECDCCGLGCVEIKCPYCAKDIGLSEIGVLKKVGVKEVGGEAVLDHNHTYFYQMQMQLAVTGLAYCDFVVWSKQGYFKKRLLPDEKFWKIESIKAASFYKTVILPEMLGKYFTNKKVQAVNNDTSADWEIIIENE</sequence>
<organism evidence="2 3">
    <name type="scientific">Aquatica leii</name>
    <dbReference type="NCBI Taxonomy" id="1421715"/>
    <lineage>
        <taxon>Eukaryota</taxon>
        <taxon>Metazoa</taxon>
        <taxon>Ecdysozoa</taxon>
        <taxon>Arthropoda</taxon>
        <taxon>Hexapoda</taxon>
        <taxon>Insecta</taxon>
        <taxon>Pterygota</taxon>
        <taxon>Neoptera</taxon>
        <taxon>Endopterygota</taxon>
        <taxon>Coleoptera</taxon>
        <taxon>Polyphaga</taxon>
        <taxon>Elateriformia</taxon>
        <taxon>Elateroidea</taxon>
        <taxon>Lampyridae</taxon>
        <taxon>Luciolinae</taxon>
        <taxon>Aquatica</taxon>
    </lineage>
</organism>
<evidence type="ECO:0000259" key="1">
    <source>
        <dbReference type="Pfam" id="PF09588"/>
    </source>
</evidence>
<protein>
    <recommendedName>
        <fullName evidence="1">YqaJ viral recombinase domain-containing protein</fullName>
    </recommendedName>
</protein>
<dbReference type="InterPro" id="IPR019080">
    <property type="entry name" value="YqaJ_viral_recombinase"/>
</dbReference>
<name>A0AAN7P974_9COLE</name>
<dbReference type="CDD" id="cd22343">
    <property type="entry name" value="PDDEXK_lambda_exonuclease-like"/>
    <property type="match status" value="1"/>
</dbReference>
<dbReference type="AlphaFoldDB" id="A0AAN7P974"/>